<dbReference type="Gene3D" id="1.10.540.10">
    <property type="entry name" value="Acyl-CoA dehydrogenase/oxidase, N-terminal domain"/>
    <property type="match status" value="1"/>
</dbReference>
<dbReference type="GO" id="GO:0016712">
    <property type="term" value="F:oxidoreductase activity, acting on paired donors, with incorporation or reduction of molecular oxygen, reduced flavin or flavoprotein as one donor, and incorporation of one atom of oxygen"/>
    <property type="evidence" value="ECO:0007669"/>
    <property type="project" value="TreeGrafter"/>
</dbReference>
<keyword evidence="6" id="KW-1185">Reference proteome</keyword>
<keyword evidence="1" id="KW-0560">Oxidoreductase</keyword>
<dbReference type="InterPro" id="IPR050741">
    <property type="entry name" value="Acyl-CoA_dehydrogenase"/>
</dbReference>
<dbReference type="Pfam" id="PF08028">
    <property type="entry name" value="Acyl-CoA_dh_2"/>
    <property type="match status" value="1"/>
</dbReference>
<dbReference type="InterPro" id="IPR013107">
    <property type="entry name" value="Acyl-CoA_DH_C"/>
</dbReference>
<proteinExistence type="inferred from homology"/>
<dbReference type="GO" id="GO:0005737">
    <property type="term" value="C:cytoplasm"/>
    <property type="evidence" value="ECO:0007669"/>
    <property type="project" value="TreeGrafter"/>
</dbReference>
<dbReference type="PANTHER" id="PTHR48083:SF19">
    <property type="entry name" value="FLAVIN-DEPENDENT MONOOXYGENASE, OXYGENASE SUBUNIT HSAA"/>
    <property type="match status" value="1"/>
</dbReference>
<dbReference type="Gene3D" id="2.40.110.10">
    <property type="entry name" value="Butyryl-CoA Dehydrogenase, subunit A, domain 2"/>
    <property type="match status" value="1"/>
</dbReference>
<evidence type="ECO:0000259" key="3">
    <source>
        <dbReference type="Pfam" id="PF02771"/>
    </source>
</evidence>
<feature type="domain" description="Acyl-CoA dehydrogenase C-terminal" evidence="4">
    <location>
        <begin position="248"/>
        <end position="379"/>
    </location>
</feature>
<dbReference type="GO" id="GO:0033539">
    <property type="term" value="P:fatty acid beta-oxidation using acyl-CoA dehydrogenase"/>
    <property type="evidence" value="ECO:0007669"/>
    <property type="project" value="TreeGrafter"/>
</dbReference>
<organism evidence="5 6">
    <name type="scientific">Microvirga aerophila</name>
    <dbReference type="NCBI Taxonomy" id="670291"/>
    <lineage>
        <taxon>Bacteria</taxon>
        <taxon>Pseudomonadati</taxon>
        <taxon>Pseudomonadota</taxon>
        <taxon>Alphaproteobacteria</taxon>
        <taxon>Hyphomicrobiales</taxon>
        <taxon>Methylobacteriaceae</taxon>
        <taxon>Microvirga</taxon>
    </lineage>
</organism>
<dbReference type="RefSeq" id="WP_245439307.1">
    <property type="nucleotide sequence ID" value="NZ_BJYU01000005.1"/>
</dbReference>
<dbReference type="InterPro" id="IPR013786">
    <property type="entry name" value="AcylCoA_DH/ox_N"/>
</dbReference>
<dbReference type="InterPro" id="IPR036250">
    <property type="entry name" value="AcylCo_DH-like_C"/>
</dbReference>
<dbReference type="Gene3D" id="1.20.140.10">
    <property type="entry name" value="Butyryl-CoA Dehydrogenase, subunit A, domain 3"/>
    <property type="match status" value="1"/>
</dbReference>
<dbReference type="Proteomes" id="UP000321085">
    <property type="component" value="Unassembled WGS sequence"/>
</dbReference>
<accession>A0A512BM56</accession>
<feature type="domain" description="Acyl-CoA dehydrogenase/oxidase N-terminal" evidence="3">
    <location>
        <begin position="12"/>
        <end position="111"/>
    </location>
</feature>
<dbReference type="PANTHER" id="PTHR48083">
    <property type="entry name" value="MEDIUM-CHAIN SPECIFIC ACYL-COA DEHYDROGENASE, MITOCHONDRIAL-RELATED"/>
    <property type="match status" value="1"/>
</dbReference>
<evidence type="ECO:0000259" key="4">
    <source>
        <dbReference type="Pfam" id="PF08028"/>
    </source>
</evidence>
<reference evidence="5 6" key="1">
    <citation type="submission" date="2019-07" db="EMBL/GenBank/DDBJ databases">
        <title>Whole genome shotgun sequence of Microvirga aerophila NBRC 106136.</title>
        <authorList>
            <person name="Hosoyama A."/>
            <person name="Uohara A."/>
            <person name="Ohji S."/>
            <person name="Ichikawa N."/>
        </authorList>
    </citation>
    <scope>NUCLEOTIDE SEQUENCE [LARGE SCALE GENOMIC DNA]</scope>
    <source>
        <strain evidence="5 6">NBRC 106136</strain>
    </source>
</reference>
<dbReference type="GO" id="GO:0003995">
    <property type="term" value="F:acyl-CoA dehydrogenase activity"/>
    <property type="evidence" value="ECO:0007669"/>
    <property type="project" value="TreeGrafter"/>
</dbReference>
<evidence type="ECO:0000256" key="2">
    <source>
        <dbReference type="ARBA" id="ARBA00049661"/>
    </source>
</evidence>
<evidence type="ECO:0000256" key="1">
    <source>
        <dbReference type="ARBA" id="ARBA00023002"/>
    </source>
</evidence>
<comment type="similarity">
    <text evidence="2">Belongs to the HpaH/HsaA monooxygenase family.</text>
</comment>
<dbReference type="SUPFAM" id="SSF56645">
    <property type="entry name" value="Acyl-CoA dehydrogenase NM domain-like"/>
    <property type="match status" value="1"/>
</dbReference>
<dbReference type="PIRSF" id="PIRSF016578">
    <property type="entry name" value="HsaA"/>
    <property type="match status" value="1"/>
</dbReference>
<dbReference type="EMBL" id="BJYU01000005">
    <property type="protein sequence ID" value="GEO13043.1"/>
    <property type="molecule type" value="Genomic_DNA"/>
</dbReference>
<dbReference type="GO" id="GO:0050660">
    <property type="term" value="F:flavin adenine dinucleotide binding"/>
    <property type="evidence" value="ECO:0007669"/>
    <property type="project" value="InterPro"/>
</dbReference>
<gene>
    <name evidence="5" type="ORF">MAE02_07390</name>
</gene>
<dbReference type="SUPFAM" id="SSF47203">
    <property type="entry name" value="Acyl-CoA dehydrogenase C-terminal domain-like"/>
    <property type="match status" value="1"/>
</dbReference>
<evidence type="ECO:0000313" key="6">
    <source>
        <dbReference type="Proteomes" id="UP000321085"/>
    </source>
</evidence>
<comment type="caution">
    <text evidence="5">The sequence shown here is derived from an EMBL/GenBank/DDBJ whole genome shotgun (WGS) entry which is preliminary data.</text>
</comment>
<sequence>MLEVTETKRASETREALLRRAQELVPRLKERVDEAASLRRVPDETIREFHEAGLFRALQPARVGGGEGDYGLLVELGAVLAHGCASSAWTLTNLASHHWMLAMFPPEAQDDIWGESPDALVSASFIFPAGRAHAVEGGYVLSGRWPFCSGIELCGWTMLGAIVGGEIEEDPAEYRIFLLPRDDYRIIDTWQAGGLEATGSHDVQVENAFVPEHRSIAVDDIKGGATPGSRVNPGALYRIPVFATFPYVLSGTVLGLAQATVETFMANAGRRIATYTAVPLSDFPAVQRRIAEASALADAARLVMSANCAEVQRLAEAHRVPDMLSKVRYRRDGAFSAELCSRAVDLLYEAGGGGAVYLHHPLQRAFRDMHAARAHITFNTDVAATAYGRVALGQPADNPTL</sequence>
<dbReference type="AlphaFoldDB" id="A0A512BM56"/>
<dbReference type="InterPro" id="IPR046373">
    <property type="entry name" value="Acyl-CoA_Oxase/DH_mid-dom_sf"/>
</dbReference>
<name>A0A512BM56_9HYPH</name>
<dbReference type="Pfam" id="PF02771">
    <property type="entry name" value="Acyl-CoA_dh_N"/>
    <property type="match status" value="1"/>
</dbReference>
<dbReference type="InterPro" id="IPR009100">
    <property type="entry name" value="AcylCoA_DH/oxidase_NM_dom_sf"/>
</dbReference>
<protein>
    <submittedName>
        <fullName evidence="5">Pigment protein</fullName>
    </submittedName>
</protein>
<dbReference type="InterPro" id="IPR037069">
    <property type="entry name" value="AcylCoA_DH/ox_N_sf"/>
</dbReference>
<evidence type="ECO:0000313" key="5">
    <source>
        <dbReference type="EMBL" id="GEO13043.1"/>
    </source>
</evidence>